<keyword evidence="8 10" id="KW-0030">Aminoacyl-tRNA synthetase</keyword>
<evidence type="ECO:0000256" key="6">
    <source>
        <dbReference type="ARBA" id="ARBA00022840"/>
    </source>
</evidence>
<keyword evidence="5 10" id="KW-0547">Nucleotide-binding</keyword>
<keyword evidence="6 10" id="KW-0067">ATP-binding</keyword>
<dbReference type="EMBL" id="CP040098">
    <property type="protein sequence ID" value="QCQ22846.1"/>
    <property type="molecule type" value="Genomic_DNA"/>
</dbReference>
<dbReference type="NCBIfam" id="TIGR00211">
    <property type="entry name" value="glyS"/>
    <property type="match status" value="1"/>
</dbReference>
<evidence type="ECO:0000259" key="11">
    <source>
        <dbReference type="Pfam" id="PF05746"/>
    </source>
</evidence>
<dbReference type="InterPro" id="IPR015944">
    <property type="entry name" value="Gly-tRNA-synth_bsu"/>
</dbReference>
<evidence type="ECO:0000313" key="13">
    <source>
        <dbReference type="Proteomes" id="UP000298602"/>
    </source>
</evidence>
<dbReference type="PANTHER" id="PTHR30075:SF2">
    <property type="entry name" value="GLYCINE--TRNA LIGASE, CHLOROPLASTIC_MITOCHONDRIAL 2"/>
    <property type="match status" value="1"/>
</dbReference>
<dbReference type="PANTHER" id="PTHR30075">
    <property type="entry name" value="GLYCYL-TRNA SYNTHETASE"/>
    <property type="match status" value="1"/>
</dbReference>
<dbReference type="GO" id="GO:0005829">
    <property type="term" value="C:cytosol"/>
    <property type="evidence" value="ECO:0007669"/>
    <property type="project" value="TreeGrafter"/>
</dbReference>
<dbReference type="PROSITE" id="PS50861">
    <property type="entry name" value="AA_TRNA_LIGASE_II_GLYAB"/>
    <property type="match status" value="1"/>
</dbReference>
<dbReference type="PRINTS" id="PR01045">
    <property type="entry name" value="TRNASYNTHGB"/>
</dbReference>
<evidence type="ECO:0000256" key="10">
    <source>
        <dbReference type="HAMAP-Rule" id="MF_00255"/>
    </source>
</evidence>
<dbReference type="GO" id="GO:0004814">
    <property type="term" value="F:arginine-tRNA ligase activity"/>
    <property type="evidence" value="ECO:0007669"/>
    <property type="project" value="InterPro"/>
</dbReference>
<reference evidence="12 13" key="2">
    <citation type="submission" date="2019-05" db="EMBL/GenBank/DDBJ databases">
        <authorList>
            <person name="Suflita J.M."/>
            <person name="Marks C.R."/>
        </authorList>
    </citation>
    <scope>NUCLEOTIDE SEQUENCE [LARGE SCALE GENOMIC DNA]</scope>
    <source>
        <strain evidence="12 13">ALDC</strain>
    </source>
</reference>
<protein>
    <recommendedName>
        <fullName evidence="10">Glycine--tRNA ligase beta subunit</fullName>
        <ecNumber evidence="10">6.1.1.14</ecNumber>
    </recommendedName>
    <alternativeName>
        <fullName evidence="10">Glycyl-tRNA synthetase beta subunit</fullName>
        <shortName evidence="10">GlyRS</shortName>
    </alternativeName>
</protein>
<feature type="domain" description="DALR anticodon binding" evidence="11">
    <location>
        <begin position="584"/>
        <end position="681"/>
    </location>
</feature>
<keyword evidence="13" id="KW-1185">Reference proteome</keyword>
<evidence type="ECO:0000256" key="4">
    <source>
        <dbReference type="ARBA" id="ARBA00022598"/>
    </source>
</evidence>
<dbReference type="AlphaFoldDB" id="A0A4P8L4E1"/>
<name>A0A4P8L4E1_9BACT</name>
<dbReference type="Pfam" id="PF05746">
    <property type="entry name" value="DALR_1"/>
    <property type="match status" value="1"/>
</dbReference>
<evidence type="ECO:0000256" key="1">
    <source>
        <dbReference type="ARBA" id="ARBA00004496"/>
    </source>
</evidence>
<comment type="catalytic activity">
    <reaction evidence="9 10">
        <text>tRNA(Gly) + glycine + ATP = glycyl-tRNA(Gly) + AMP + diphosphate</text>
        <dbReference type="Rhea" id="RHEA:16013"/>
        <dbReference type="Rhea" id="RHEA-COMP:9664"/>
        <dbReference type="Rhea" id="RHEA-COMP:9683"/>
        <dbReference type="ChEBI" id="CHEBI:30616"/>
        <dbReference type="ChEBI" id="CHEBI:33019"/>
        <dbReference type="ChEBI" id="CHEBI:57305"/>
        <dbReference type="ChEBI" id="CHEBI:78442"/>
        <dbReference type="ChEBI" id="CHEBI:78522"/>
        <dbReference type="ChEBI" id="CHEBI:456215"/>
        <dbReference type="EC" id="6.1.1.14"/>
    </reaction>
</comment>
<evidence type="ECO:0000313" key="12">
    <source>
        <dbReference type="EMBL" id="QCQ22846.1"/>
    </source>
</evidence>
<evidence type="ECO:0000256" key="8">
    <source>
        <dbReference type="ARBA" id="ARBA00023146"/>
    </source>
</evidence>
<dbReference type="InterPro" id="IPR008909">
    <property type="entry name" value="DALR_anticod-bd"/>
</dbReference>
<dbReference type="EC" id="6.1.1.14" evidence="10"/>
<comment type="subcellular location">
    <subcellularLocation>
        <location evidence="1 10">Cytoplasm</location>
    </subcellularLocation>
</comment>
<keyword evidence="7 10" id="KW-0648">Protein biosynthesis</keyword>
<accession>A0A4P8L4E1</accession>
<dbReference type="HAMAP" id="MF_00255">
    <property type="entry name" value="Gly_tRNA_synth_beta"/>
    <property type="match status" value="1"/>
</dbReference>
<dbReference type="GO" id="GO:0004820">
    <property type="term" value="F:glycine-tRNA ligase activity"/>
    <property type="evidence" value="ECO:0007669"/>
    <property type="project" value="UniProtKB-UniRule"/>
</dbReference>
<organism evidence="12 13">
    <name type="scientific">Desulfoglaeba alkanexedens ALDC</name>
    <dbReference type="NCBI Taxonomy" id="980445"/>
    <lineage>
        <taxon>Bacteria</taxon>
        <taxon>Pseudomonadati</taxon>
        <taxon>Thermodesulfobacteriota</taxon>
        <taxon>Syntrophobacteria</taxon>
        <taxon>Syntrophobacterales</taxon>
        <taxon>Syntrophobacteraceae</taxon>
        <taxon>Desulfoglaeba</taxon>
    </lineage>
</organism>
<dbReference type="GO" id="GO:0006426">
    <property type="term" value="P:glycyl-tRNA aminoacylation"/>
    <property type="evidence" value="ECO:0007669"/>
    <property type="project" value="UniProtKB-UniRule"/>
</dbReference>
<dbReference type="GO" id="GO:0005524">
    <property type="term" value="F:ATP binding"/>
    <property type="evidence" value="ECO:0007669"/>
    <property type="project" value="UniProtKB-UniRule"/>
</dbReference>
<gene>
    <name evidence="10" type="primary">glyS</name>
    <name evidence="12" type="ORF">FDQ92_12075</name>
</gene>
<dbReference type="Pfam" id="PF02092">
    <property type="entry name" value="tRNA_synt_2f"/>
    <property type="match status" value="1"/>
</dbReference>
<keyword evidence="3 10" id="KW-0963">Cytoplasm</keyword>
<comment type="subunit">
    <text evidence="10">Tetramer of two alpha and two beta subunits.</text>
</comment>
<sequence>MVREFYLEIGSEEIPTGYVLPALEAMSVQMTRFLDDHRVAHGAPRTFGTPRRLCLWLPEVADHQESRSVEIIGPPRNAAFDAEGRPTKAAQGFAKSQGLAVEDLQVKSTPKGEYICAVREETGLPTRELLEQMLPDFIAHIPFPKSMRWGSLAVTFARPIHWIVALLGSEVLRFRYGDVDSGDRSFGHRFMSPEWITVKDPAAHKENLRRHSVVLDHGERREMIRRGVQETAAKVGGTVVEDEDLLDEVTQLVEYPFPLLGEFEAKYLELPPEVPITVMKEHQRYFAVKGADGRLLPHFVTVANTIPRNAALVAAGNARVIRARLEDARFYYEEDLKISLEARAQQLKDVVFHSKLGTSWEKIERFSALARWLGERLAPDRLDVLLRAAHLCKADLVSGMVGEFPELQGVMGRAYAKLQGEPEAVAEAIYEHYLPIRAGGPIPQRLEGALLSMADKIDTIVGCFGVGLLPTGAADPFALRRQTLGIIRIVLEKGLRVSLADLIDRAIPLLGGKMTEPRQAVKDGVLEFFKGRLQHHLVSQYGFPADIVEAVLATGFDDMVDVVARARALTAFRRRPDFESLAVAFKRVANIVKEPEAAPVAADLFREDAERTLHDRFLKAENAVRSSLAAANYDAALEAMAQLRESIDRFFDAVLVMDKDENIRRNRLALLSRISELFSNVADFRKVQTA</sequence>
<dbReference type="OrthoDB" id="9775440at2"/>
<dbReference type="Proteomes" id="UP000298602">
    <property type="component" value="Chromosome"/>
</dbReference>
<evidence type="ECO:0000256" key="7">
    <source>
        <dbReference type="ARBA" id="ARBA00022917"/>
    </source>
</evidence>
<dbReference type="SUPFAM" id="SSF109604">
    <property type="entry name" value="HD-domain/PDEase-like"/>
    <property type="match status" value="1"/>
</dbReference>
<dbReference type="RefSeq" id="WP_137425129.1">
    <property type="nucleotide sequence ID" value="NZ_CP040098.1"/>
</dbReference>
<evidence type="ECO:0000256" key="9">
    <source>
        <dbReference type="ARBA" id="ARBA00047937"/>
    </source>
</evidence>
<dbReference type="GO" id="GO:0006420">
    <property type="term" value="P:arginyl-tRNA aminoacylation"/>
    <property type="evidence" value="ECO:0007669"/>
    <property type="project" value="InterPro"/>
</dbReference>
<dbReference type="KEGG" id="dax:FDQ92_12075"/>
<keyword evidence="4 10" id="KW-0436">Ligase</keyword>
<proteinExistence type="inferred from homology"/>
<dbReference type="InterPro" id="IPR006194">
    <property type="entry name" value="Gly-tRNA-synth_heterodimer"/>
</dbReference>
<reference evidence="12 13" key="1">
    <citation type="submission" date="2019-05" db="EMBL/GenBank/DDBJ databases">
        <title>The Complete Genome Sequence of the n-alkane-degrading Desulfoglaeba alkanexedens ALDC reveals multiple alkylsuccinate synthase gene clusters.</title>
        <authorList>
            <person name="Callaghan A.V."/>
            <person name="Davidova I.A."/>
            <person name="Duncan K.E."/>
            <person name="Morris B."/>
            <person name="McInerney M.J."/>
        </authorList>
    </citation>
    <scope>NUCLEOTIDE SEQUENCE [LARGE SCALE GENOMIC DNA]</scope>
    <source>
        <strain evidence="12 13">ALDC</strain>
    </source>
</reference>
<evidence type="ECO:0000256" key="3">
    <source>
        <dbReference type="ARBA" id="ARBA00022490"/>
    </source>
</evidence>
<comment type="similarity">
    <text evidence="2 10">Belongs to the class-II aminoacyl-tRNA synthetase family.</text>
</comment>
<evidence type="ECO:0000256" key="5">
    <source>
        <dbReference type="ARBA" id="ARBA00022741"/>
    </source>
</evidence>
<evidence type="ECO:0000256" key="2">
    <source>
        <dbReference type="ARBA" id="ARBA00008226"/>
    </source>
</evidence>